<accession>A0A7C4CC45</accession>
<proteinExistence type="predicted"/>
<evidence type="ECO:0000313" key="2">
    <source>
        <dbReference type="EMBL" id="HGK29071.1"/>
    </source>
</evidence>
<gene>
    <name evidence="2" type="ORF">ENS41_09035</name>
</gene>
<reference evidence="2" key="1">
    <citation type="journal article" date="2020" name="mSystems">
        <title>Genome- and Community-Level Interaction Insights into Carbon Utilization and Element Cycling Functions of Hydrothermarchaeota in Hydrothermal Sediment.</title>
        <authorList>
            <person name="Zhou Z."/>
            <person name="Liu Y."/>
            <person name="Xu W."/>
            <person name="Pan J."/>
            <person name="Luo Z.H."/>
            <person name="Li M."/>
        </authorList>
    </citation>
    <scope>NUCLEOTIDE SEQUENCE [LARGE SCALE GENOMIC DNA]</scope>
    <source>
        <strain evidence="2">SpSt-488</strain>
    </source>
</reference>
<protein>
    <recommendedName>
        <fullName evidence="3">YbjN domain-containing protein</fullName>
    </recommendedName>
</protein>
<name>A0A7C4CC45_UNCW3</name>
<evidence type="ECO:0008006" key="3">
    <source>
        <dbReference type="Google" id="ProtNLM"/>
    </source>
</evidence>
<sequence>MRLLNTVVAILFLAPGASAQLGSTRQGDARVRKTLTEAGIEFTVDDDGDFKLIRTLDNGRTQLVYINSGTETFKNLEIREVWAPAHKTTGQFPAKVANDLLLDSFRKKIGAWQTIFKESDNSYLAVFAAKIDADADAPSLNACITAVAQSADEMEEKLTGDKDEF</sequence>
<organism evidence="2">
    <name type="scientific">candidate division WOR-3 bacterium</name>
    <dbReference type="NCBI Taxonomy" id="2052148"/>
    <lineage>
        <taxon>Bacteria</taxon>
        <taxon>Bacteria division WOR-3</taxon>
    </lineage>
</organism>
<feature type="chain" id="PRO_5028182287" description="YbjN domain-containing protein" evidence="1">
    <location>
        <begin position="20"/>
        <end position="165"/>
    </location>
</feature>
<dbReference type="EMBL" id="DSUT01000189">
    <property type="protein sequence ID" value="HGK29071.1"/>
    <property type="molecule type" value="Genomic_DNA"/>
</dbReference>
<evidence type="ECO:0000256" key="1">
    <source>
        <dbReference type="SAM" id="SignalP"/>
    </source>
</evidence>
<feature type="signal peptide" evidence="1">
    <location>
        <begin position="1"/>
        <end position="19"/>
    </location>
</feature>
<keyword evidence="1" id="KW-0732">Signal</keyword>
<dbReference type="AlphaFoldDB" id="A0A7C4CC45"/>
<comment type="caution">
    <text evidence="2">The sequence shown here is derived from an EMBL/GenBank/DDBJ whole genome shotgun (WGS) entry which is preliminary data.</text>
</comment>